<dbReference type="OrthoDB" id="9780310at2"/>
<sequence length="247" mass="26944">MATRLHIGARELRGELAAYAKRFDYLEVRGLDAQNLRLAPSTATLKRWRKAVPPQFEFGVVAGPNLSALRPGSALDTELEAMLATATTLEARVLLIQTPPSVTPGKLWRDRLAGVLDRLRSEVTTLVWEPTGLWELDEAAAQAKKWGVTLAVDPARDEVPAGSVSYGRLRAIGGTRAFSTAALERIAAKIGERRDAYVIIETTSALKEGKTLRGLLRGTSSKKRGGLGRLIRPRGAPLNVRDDEQEE</sequence>
<proteinExistence type="predicted"/>
<dbReference type="Proteomes" id="UP000064967">
    <property type="component" value="Chromosome"/>
</dbReference>
<dbReference type="Pfam" id="PF01904">
    <property type="entry name" value="DUF72"/>
    <property type="match status" value="1"/>
</dbReference>
<reference evidence="2 3" key="1">
    <citation type="submission" date="2015-08" db="EMBL/GenBank/DDBJ databases">
        <authorList>
            <person name="Babu N.S."/>
            <person name="Beckwith C.J."/>
            <person name="Beseler K.G."/>
            <person name="Brison A."/>
            <person name="Carone J.V."/>
            <person name="Caskin T.P."/>
            <person name="Diamond M."/>
            <person name="Durham M.E."/>
            <person name="Foxe J.M."/>
            <person name="Go M."/>
            <person name="Henderson B.A."/>
            <person name="Jones I.B."/>
            <person name="McGettigan J.A."/>
            <person name="Micheletti S.J."/>
            <person name="Nasrallah M.E."/>
            <person name="Ortiz D."/>
            <person name="Piller C.R."/>
            <person name="Privatt S.R."/>
            <person name="Schneider S.L."/>
            <person name="Sharp S."/>
            <person name="Smith T.C."/>
            <person name="Stanton J.D."/>
            <person name="Ullery H.E."/>
            <person name="Wilson R.J."/>
            <person name="Serrano M.G."/>
            <person name="Buck G."/>
            <person name="Lee V."/>
            <person name="Wang Y."/>
            <person name="Carvalho R."/>
            <person name="Voegtly L."/>
            <person name="Shi R."/>
            <person name="Duckworth R."/>
            <person name="Johnson A."/>
            <person name="Loviza R."/>
            <person name="Walstead R."/>
            <person name="Shah Z."/>
            <person name="Kiflezghi M."/>
            <person name="Wade K."/>
            <person name="Ball S.L."/>
            <person name="Bradley K.W."/>
            <person name="Asai D.J."/>
            <person name="Bowman C.A."/>
            <person name="Russell D.A."/>
            <person name="Pope W.H."/>
            <person name="Jacobs-Sera D."/>
            <person name="Hendrix R.W."/>
            <person name="Hatfull G.F."/>
        </authorList>
    </citation>
    <scope>NUCLEOTIDE SEQUENCE [LARGE SCALE GENOMIC DNA]</scope>
    <source>
        <strain evidence="2 3">DSM 27648</strain>
    </source>
</reference>
<gene>
    <name evidence="2" type="ORF">AKJ09_09085</name>
</gene>
<evidence type="ECO:0000313" key="3">
    <source>
        <dbReference type="Proteomes" id="UP000064967"/>
    </source>
</evidence>
<evidence type="ECO:0000313" key="2">
    <source>
        <dbReference type="EMBL" id="AKV02422.1"/>
    </source>
</evidence>
<dbReference type="InterPro" id="IPR036520">
    <property type="entry name" value="UPF0759_sf"/>
</dbReference>
<name>A0A0K1Q9T1_9BACT</name>
<evidence type="ECO:0008006" key="4">
    <source>
        <dbReference type="Google" id="ProtNLM"/>
    </source>
</evidence>
<accession>A0A0K1Q9T1</accession>
<dbReference type="Gene3D" id="3.20.20.410">
    <property type="entry name" value="Protein of unknown function UPF0759"/>
    <property type="match status" value="1"/>
</dbReference>
<dbReference type="AlphaFoldDB" id="A0A0K1Q9T1"/>
<dbReference type="KEGG" id="llu:AKJ09_09085"/>
<dbReference type="EMBL" id="CP012333">
    <property type="protein sequence ID" value="AKV02422.1"/>
    <property type="molecule type" value="Genomic_DNA"/>
</dbReference>
<dbReference type="SUPFAM" id="SSF117396">
    <property type="entry name" value="TM1631-like"/>
    <property type="match status" value="1"/>
</dbReference>
<keyword evidence="3" id="KW-1185">Reference proteome</keyword>
<feature type="compositionally biased region" description="Low complexity" evidence="1">
    <location>
        <begin position="229"/>
        <end position="238"/>
    </location>
</feature>
<evidence type="ECO:0000256" key="1">
    <source>
        <dbReference type="SAM" id="MobiDB-lite"/>
    </source>
</evidence>
<dbReference type="RefSeq" id="WP_146653348.1">
    <property type="nucleotide sequence ID" value="NZ_CP012333.1"/>
</dbReference>
<feature type="region of interest" description="Disordered" evidence="1">
    <location>
        <begin position="224"/>
        <end position="247"/>
    </location>
</feature>
<organism evidence="2 3">
    <name type="scientific">Labilithrix luteola</name>
    <dbReference type="NCBI Taxonomy" id="1391654"/>
    <lineage>
        <taxon>Bacteria</taxon>
        <taxon>Pseudomonadati</taxon>
        <taxon>Myxococcota</taxon>
        <taxon>Polyangia</taxon>
        <taxon>Polyangiales</taxon>
        <taxon>Labilitrichaceae</taxon>
        <taxon>Labilithrix</taxon>
    </lineage>
</organism>
<dbReference type="STRING" id="1391654.AKJ09_09085"/>
<protein>
    <recommendedName>
        <fullName evidence="4">DUF72 domain-containing protein</fullName>
    </recommendedName>
</protein>
<dbReference type="InterPro" id="IPR002763">
    <property type="entry name" value="DUF72"/>
</dbReference>